<dbReference type="EMBL" id="JAQIZZ010000011">
    <property type="protein sequence ID" value="KAJ5522911.1"/>
    <property type="molecule type" value="Genomic_DNA"/>
</dbReference>
<keyword evidence="2" id="KW-1185">Reference proteome</keyword>
<evidence type="ECO:0000313" key="2">
    <source>
        <dbReference type="Proteomes" id="UP001220324"/>
    </source>
</evidence>
<name>A0AAD6G9I6_9EURO</name>
<dbReference type="AlphaFoldDB" id="A0AAD6G9I6"/>
<organism evidence="1 2">
    <name type="scientific">Penicillium frequentans</name>
    <dbReference type="NCBI Taxonomy" id="3151616"/>
    <lineage>
        <taxon>Eukaryota</taxon>
        <taxon>Fungi</taxon>
        <taxon>Dikarya</taxon>
        <taxon>Ascomycota</taxon>
        <taxon>Pezizomycotina</taxon>
        <taxon>Eurotiomycetes</taxon>
        <taxon>Eurotiomycetidae</taxon>
        <taxon>Eurotiales</taxon>
        <taxon>Aspergillaceae</taxon>
        <taxon>Penicillium</taxon>
    </lineage>
</organism>
<dbReference type="Proteomes" id="UP001220324">
    <property type="component" value="Unassembled WGS sequence"/>
</dbReference>
<evidence type="ECO:0000313" key="1">
    <source>
        <dbReference type="EMBL" id="KAJ5522911.1"/>
    </source>
</evidence>
<protein>
    <submittedName>
        <fullName evidence="1">Uncharacterized protein</fullName>
    </submittedName>
</protein>
<accession>A0AAD6G9I6</accession>
<gene>
    <name evidence="1" type="ORF">N7494_013225</name>
</gene>
<proteinExistence type="predicted"/>
<comment type="caution">
    <text evidence="1">The sequence shown here is derived from an EMBL/GenBank/DDBJ whole genome shotgun (WGS) entry which is preliminary data.</text>
</comment>
<reference evidence="1 2" key="1">
    <citation type="journal article" date="2023" name="IMA Fungus">
        <title>Comparative genomic study of the Penicillium genus elucidates a diverse pangenome and 15 lateral gene transfer events.</title>
        <authorList>
            <person name="Petersen C."/>
            <person name="Sorensen T."/>
            <person name="Nielsen M.R."/>
            <person name="Sondergaard T.E."/>
            <person name="Sorensen J.L."/>
            <person name="Fitzpatrick D.A."/>
            <person name="Frisvad J.C."/>
            <person name="Nielsen K.L."/>
        </authorList>
    </citation>
    <scope>NUCLEOTIDE SEQUENCE [LARGE SCALE GENOMIC DNA]</scope>
    <source>
        <strain evidence="1 2">IBT 35679</strain>
    </source>
</reference>
<sequence length="62" mass="7027">MSARFWGDFASFITEADGRNEDTRIKAPLLSTEHLSVYTYASQVGESEKTGKKRDEMRNLAL</sequence>